<dbReference type="eggNOG" id="COG1262">
    <property type="taxonomic scope" value="Bacteria"/>
</dbReference>
<proteinExistence type="predicted"/>
<feature type="domain" description="Sulfatase-modifying factor enzyme-like" evidence="2">
    <location>
        <begin position="935"/>
        <end position="1189"/>
    </location>
</feature>
<dbReference type="HOGENOM" id="CLU_007840_0_0_3"/>
<reference evidence="3" key="1">
    <citation type="submission" date="2006-06" db="EMBL/GenBank/DDBJ databases">
        <title>Complete sequence of Trichodesmium erythraeum IMS101.</title>
        <authorList>
            <consortium name="US DOE Joint Genome Institute"/>
            <person name="Copeland A."/>
            <person name="Lucas S."/>
            <person name="Lapidus A."/>
            <person name="Barry K."/>
            <person name="Detter J.C."/>
            <person name="Glavina del Rio T."/>
            <person name="Hammon N."/>
            <person name="Israni S."/>
            <person name="Dalin E."/>
            <person name="Tice H."/>
            <person name="Pitluck S."/>
            <person name="Kiss H."/>
            <person name="Munk A.C."/>
            <person name="Brettin T."/>
            <person name="Bruce D."/>
            <person name="Han C."/>
            <person name="Tapia R."/>
            <person name="Gilna P."/>
            <person name="Schmutz J."/>
            <person name="Larimer F."/>
            <person name="Land M."/>
            <person name="Hauser L."/>
            <person name="Kyrpides N."/>
            <person name="Kim E."/>
            <person name="Richardson P."/>
        </authorList>
    </citation>
    <scope>NUCLEOTIDE SEQUENCE [LARGE SCALE GENOMIC DNA]</scope>
    <source>
        <strain evidence="3">IMS101</strain>
    </source>
</reference>
<evidence type="ECO:0000256" key="1">
    <source>
        <dbReference type="SAM" id="MobiDB-lite"/>
    </source>
</evidence>
<dbReference type="Gene3D" id="3.90.1580.10">
    <property type="entry name" value="paralog of FGE (formylglycine-generating enzyme)"/>
    <property type="match status" value="2"/>
</dbReference>
<dbReference type="Pfam" id="PF03781">
    <property type="entry name" value="FGE-sulfatase"/>
    <property type="match status" value="2"/>
</dbReference>
<dbReference type="GO" id="GO:0120147">
    <property type="term" value="F:formylglycine-generating oxidase activity"/>
    <property type="evidence" value="ECO:0007669"/>
    <property type="project" value="TreeGrafter"/>
</dbReference>
<dbReference type="PANTHER" id="PTHR23150:SF19">
    <property type="entry name" value="FORMYLGLYCINE-GENERATING ENZYME"/>
    <property type="match status" value="1"/>
</dbReference>
<organism evidence="3">
    <name type="scientific">Trichodesmium erythraeum (strain IMS101)</name>
    <dbReference type="NCBI Taxonomy" id="203124"/>
    <lineage>
        <taxon>Bacteria</taxon>
        <taxon>Bacillati</taxon>
        <taxon>Cyanobacteriota</taxon>
        <taxon>Cyanophyceae</taxon>
        <taxon>Oscillatoriophycideae</taxon>
        <taxon>Oscillatoriales</taxon>
        <taxon>Microcoleaceae</taxon>
        <taxon>Trichodesmium</taxon>
    </lineage>
</organism>
<dbReference type="InterPro" id="IPR016187">
    <property type="entry name" value="CTDL_fold"/>
</dbReference>
<protein>
    <recommendedName>
        <fullName evidence="2">Sulfatase-modifying factor enzyme-like domain-containing protein</fullName>
    </recommendedName>
</protein>
<dbReference type="InterPro" id="IPR051043">
    <property type="entry name" value="Sulfatase_Mod_Factor_Kinase"/>
</dbReference>
<dbReference type="EMBL" id="CP000393">
    <property type="protein sequence ID" value="ABG51457.1"/>
    <property type="molecule type" value="Genomic_DNA"/>
</dbReference>
<dbReference type="NCBIfam" id="NF041121">
    <property type="entry name" value="SAV_2336_NTERM"/>
    <property type="match status" value="1"/>
</dbReference>
<evidence type="ECO:0000313" key="3">
    <source>
        <dbReference type="EMBL" id="ABG51457.1"/>
    </source>
</evidence>
<dbReference type="InterPro" id="IPR005532">
    <property type="entry name" value="SUMF_dom"/>
</dbReference>
<sequence>MTKKTDKFDNLIRLLEKELKLTGTEIAENLWLAMRRQYPSSVDKKIPSKNQITTGEKVNTTISSTRSSTTQFQDSFYPKIPENNSYAEVTPKTNSTSSNKSDLSIKAPDVSSLRHPLKIASAFRPLMEYISYGKAVLLDEKATVENIAQLEGLCVPILKYPLELQFDLALVVDQSDSMIFWDKNIQELQQLFKRYGIFRNVKTWRILTDTKGKICLKQGIKQNPYSHHLFYPQKLIDPTGRRLILVVSDCVSKIWRNGQFFSLLKNWGKYNIVAIIQVLPRRLWLRTALSLGAMVQLDCLQPRVPNSNLLVREVFFGSNDNLQTGIKVPVFSLEPELIETWSEMVVGKGIIGAGGFVFSSLLKLDQNQTVSDQERANLTGEKRLYNFKMSSSKTAQKLAEYLSAAPVINLPIVRSIQKNFLRDSQQVHVAEVFLGNILKPQSLITPDIDFDQVQYQFIDEEIRDILLKDSPRKNAQEIITMISQDFANRLGNSPREFLALLKKPDELERLKTERNVLDLDVKYFATVATKVLKRLGGPYADFAREIERSQNEISENVEGKKLPKLENQVFAYKGKKLPKENQVFAYKTPTVNRRGEVINTTAYIAPYFREFLADGINLEMVAIPGGTFTMGSPESEKGSTDRERPQHNVTVSPFFMGKYPVTQGQWRAIASRTDLKVELDLNPEPSTFKEPYQGIDRWQRPVENVNCYEAVEFCQRLSKLTGRNYRLPSEAEWEYACRAETEVLDLGKGASYPPFSCGETITGELANYDASVTYADEPKGEYREQTTPVGKFSANGFGLYDMHGNVREWCGDEWHENYNGAPVDGSVWLDGNKNRSPLRGGSWSSRPDKSLSAYCSEINMSYSRFNNTGFRVLCSVRKTFVGSLKREGVSFPSDLEVFHYEYTTPTVDRGGKIIKQDTKFARYFRETIAQQLELEMVAILGGTFTMGSPESEKLNRDTERPQHNVTVSPFFMGKYPVTQGQWRAIASRTDLKVELDLNPEPSYFKKPYQGIDRWQRPVEAVSWYKAVEFCKRLSKLTGRNYRLPSEAEWEYACRAQRKALGLGKGESYPPFSCGETITGELANYNASVTYADEPKGEHRKQTTPVGQFSANGFGLYDMHGNVWEWCGDEWHDNYRNAPIDGSTWLNGDKQRSPLRGGSWNNSPDICRSAVRTDGLRRDVHIINSGFRLVCDGGRTL</sequence>
<dbReference type="AlphaFoldDB" id="Q112W7"/>
<feature type="domain" description="Sulfatase-modifying factor enzyme-like" evidence="2">
    <location>
        <begin position="619"/>
        <end position="872"/>
    </location>
</feature>
<dbReference type="STRING" id="203124.Tery_2228"/>
<dbReference type="InterPro" id="IPR047738">
    <property type="entry name" value="SAV_2336-like_N"/>
</dbReference>
<gene>
    <name evidence="3" type="ordered locus">Tery_2228</name>
</gene>
<dbReference type="InterPro" id="IPR042095">
    <property type="entry name" value="SUMF_sf"/>
</dbReference>
<name>Q112W7_TRIEI</name>
<dbReference type="RefSeq" id="WP_011611826.1">
    <property type="nucleotide sequence ID" value="NC_008312.1"/>
</dbReference>
<dbReference type="KEGG" id="ter:Tery_2228"/>
<dbReference type="SUPFAM" id="SSF56436">
    <property type="entry name" value="C-type lectin-like"/>
    <property type="match status" value="2"/>
</dbReference>
<feature type="region of interest" description="Disordered" evidence="1">
    <location>
        <begin position="82"/>
        <end position="103"/>
    </location>
</feature>
<accession>Q112W7</accession>
<evidence type="ECO:0000259" key="2">
    <source>
        <dbReference type="Pfam" id="PF03781"/>
    </source>
</evidence>
<feature type="compositionally biased region" description="Low complexity" evidence="1">
    <location>
        <begin position="92"/>
        <end position="101"/>
    </location>
</feature>
<dbReference type="PANTHER" id="PTHR23150">
    <property type="entry name" value="SULFATASE MODIFYING FACTOR 1, 2"/>
    <property type="match status" value="1"/>
</dbReference>